<gene>
    <name evidence="2" type="ORF">D3Z33_02685</name>
</gene>
<dbReference type="Pfam" id="PF06605">
    <property type="entry name" value="Prophage_tail"/>
    <property type="match status" value="1"/>
</dbReference>
<comment type="caution">
    <text evidence="2">The sequence shown here is derived from an EMBL/GenBank/DDBJ whole genome shotgun (WGS) entry which is preliminary data.</text>
</comment>
<dbReference type="RefSeq" id="WP_160196249.1">
    <property type="nucleotide sequence ID" value="NZ_QXXA01000004.1"/>
</dbReference>
<accession>A0A845QUQ1</accession>
<dbReference type="Proteomes" id="UP000467132">
    <property type="component" value="Unassembled WGS sequence"/>
</dbReference>
<keyword evidence="3" id="KW-1185">Reference proteome</keyword>
<name>A0A845QUQ1_9CLOT</name>
<evidence type="ECO:0000313" key="2">
    <source>
        <dbReference type="EMBL" id="NBI05760.1"/>
    </source>
</evidence>
<dbReference type="NCBIfam" id="TIGR01665">
    <property type="entry name" value="put_anti_recept"/>
    <property type="match status" value="1"/>
</dbReference>
<sequence length="686" mass="78465">MIKLFEKDAIDFKSNGLGILKSVIRAEGEEVLNSKFFAEFDILYDKEEKWREVYQERIIFSDGQPFRIYNIRKNLSGITVYTRHIFWDLIHNEVRDIRPNNKNCLFAMQNVLYNTNYPHNFTAYSDIDRLNTQYFINRNPVNCFISDDSIITRWKGELKLDKFKISILNQRGRDVGITIKYRKNMQDIDVEENYDDLITRMRPKGYDGLELPEIYVDSQYINNYREPYIEEVEFPDIKINEDEGITESMAINNLRAAALKYYENTECDIPKTNIKVDMVLLENTVEYKKYKDLVRVEVGDIVTCQHLDLGIDYKAKIIRIKKNHLTGKNAEVELGSFKENLNNSFSKIENTFKDISNTIKNNKTDLQKAIDEATQLLTSALGGYVVKRNGELLIMDTEDPATATHVWRWNLNGLGYSSTGINGPYGLAMTIDGKIVADFITTGTLNAGLIKAGIISSSDNSSWWNVESGEFNFKDKIIFQDNEFTMILSNGKTIEDNISDSEASSKSYADDINSEIQQKFDTGKFPLTGTHYKFDGNSFTIGGGDNIAMHKKDYSTYAHRDGSYTKIGYDGLERFVGSSGKTYHYLIDIITFIQGTAGSARWIQLPDAFKGKRFSVYLAIADSMQPPVVDQVKYSIQRIVATQHPDYSIDYKNARVPIIAYKTNVKLDGSYNKVIDSVQGMLIAIY</sequence>
<protein>
    <recommendedName>
        <fullName evidence="1">Tail spike domain-containing protein</fullName>
    </recommendedName>
</protein>
<dbReference type="OrthoDB" id="4387735at2"/>
<proteinExistence type="predicted"/>
<dbReference type="InterPro" id="IPR007119">
    <property type="entry name" value="Phage_tail_spike_N"/>
</dbReference>
<dbReference type="AlphaFoldDB" id="A0A845QUQ1"/>
<dbReference type="InterPro" id="IPR010572">
    <property type="entry name" value="Tail_dom"/>
</dbReference>
<feature type="domain" description="Tail spike" evidence="1">
    <location>
        <begin position="88"/>
        <end position="344"/>
    </location>
</feature>
<reference evidence="2 3" key="1">
    <citation type="submission" date="2018-08" db="EMBL/GenBank/DDBJ databases">
        <title>Murine metabolic-syndrome-specific gut microbial biobank.</title>
        <authorList>
            <person name="Liu C."/>
        </authorList>
    </citation>
    <scope>NUCLEOTIDE SEQUENCE [LARGE SCALE GENOMIC DNA]</scope>
    <source>
        <strain evidence="2 3">583</strain>
    </source>
</reference>
<evidence type="ECO:0000313" key="3">
    <source>
        <dbReference type="Proteomes" id="UP000467132"/>
    </source>
</evidence>
<organism evidence="2 3">
    <name type="scientific">Senegalia massiliensis</name>
    <dbReference type="NCBI Taxonomy" id="1720316"/>
    <lineage>
        <taxon>Bacteria</taxon>
        <taxon>Bacillati</taxon>
        <taxon>Bacillota</taxon>
        <taxon>Clostridia</taxon>
        <taxon>Eubacteriales</taxon>
        <taxon>Clostridiaceae</taxon>
        <taxon>Senegalia</taxon>
    </lineage>
</organism>
<dbReference type="EMBL" id="QXXA01000004">
    <property type="protein sequence ID" value="NBI05760.1"/>
    <property type="molecule type" value="Genomic_DNA"/>
</dbReference>
<evidence type="ECO:0000259" key="1">
    <source>
        <dbReference type="Pfam" id="PF06605"/>
    </source>
</evidence>